<sequence length="194" mass="21090">MRQSRRLAPKPLVVIITNPSPSARALTLTDADADAGRCWRGNLLLLVAGSVRRAPIPEFDNSRWDIRYDTVRCVMCDVLLCVALPCSPVCDQVRLVSLACASIIIVFQQAMIMATDGMDDDALSPHGRYQAQALRNITQSPARYPVISTHNIAISQASSPIPGSSMSIAYIPCHDSHFLHACRPVRVLSQGVPG</sequence>
<protein>
    <submittedName>
        <fullName evidence="1">Uncharacterized protein</fullName>
    </submittedName>
</protein>
<gene>
    <name evidence="1" type="ORF">EDB81DRAFT_399975</name>
</gene>
<name>A0A9P9F9Q8_9HYPO</name>
<reference evidence="1" key="1">
    <citation type="journal article" date="2021" name="Nat. Commun.">
        <title>Genetic determinants of endophytism in the Arabidopsis root mycobiome.</title>
        <authorList>
            <person name="Mesny F."/>
            <person name="Miyauchi S."/>
            <person name="Thiergart T."/>
            <person name="Pickel B."/>
            <person name="Atanasova L."/>
            <person name="Karlsson M."/>
            <person name="Huettel B."/>
            <person name="Barry K.W."/>
            <person name="Haridas S."/>
            <person name="Chen C."/>
            <person name="Bauer D."/>
            <person name="Andreopoulos W."/>
            <person name="Pangilinan J."/>
            <person name="LaButti K."/>
            <person name="Riley R."/>
            <person name="Lipzen A."/>
            <person name="Clum A."/>
            <person name="Drula E."/>
            <person name="Henrissat B."/>
            <person name="Kohler A."/>
            <person name="Grigoriev I.V."/>
            <person name="Martin F.M."/>
            <person name="Hacquard S."/>
        </authorList>
    </citation>
    <scope>NUCLEOTIDE SEQUENCE</scope>
    <source>
        <strain evidence="1">MPI-CAGE-AT-0147</strain>
    </source>
</reference>
<dbReference type="EMBL" id="JAGMUV010000005">
    <property type="protein sequence ID" value="KAH7156794.1"/>
    <property type="molecule type" value="Genomic_DNA"/>
</dbReference>
<accession>A0A9P9F9Q8</accession>
<comment type="caution">
    <text evidence="1">The sequence shown here is derived from an EMBL/GenBank/DDBJ whole genome shotgun (WGS) entry which is preliminary data.</text>
</comment>
<evidence type="ECO:0000313" key="2">
    <source>
        <dbReference type="Proteomes" id="UP000738349"/>
    </source>
</evidence>
<evidence type="ECO:0000313" key="1">
    <source>
        <dbReference type="EMBL" id="KAH7156794.1"/>
    </source>
</evidence>
<dbReference type="Proteomes" id="UP000738349">
    <property type="component" value="Unassembled WGS sequence"/>
</dbReference>
<organism evidence="1 2">
    <name type="scientific">Dactylonectria macrodidyma</name>
    <dbReference type="NCBI Taxonomy" id="307937"/>
    <lineage>
        <taxon>Eukaryota</taxon>
        <taxon>Fungi</taxon>
        <taxon>Dikarya</taxon>
        <taxon>Ascomycota</taxon>
        <taxon>Pezizomycotina</taxon>
        <taxon>Sordariomycetes</taxon>
        <taxon>Hypocreomycetidae</taxon>
        <taxon>Hypocreales</taxon>
        <taxon>Nectriaceae</taxon>
        <taxon>Dactylonectria</taxon>
    </lineage>
</organism>
<dbReference type="AlphaFoldDB" id="A0A9P9F9Q8"/>
<keyword evidence="2" id="KW-1185">Reference proteome</keyword>
<proteinExistence type="predicted"/>